<dbReference type="CDD" id="cd06225">
    <property type="entry name" value="HAMP"/>
    <property type="match status" value="1"/>
</dbReference>
<dbReference type="PROSITE" id="PS50111">
    <property type="entry name" value="CHEMOTAXIS_TRANSDUC_2"/>
    <property type="match status" value="1"/>
</dbReference>
<dbReference type="SUPFAM" id="SSF58104">
    <property type="entry name" value="Methyl-accepting chemotaxis protein (MCP) signaling domain"/>
    <property type="match status" value="1"/>
</dbReference>
<dbReference type="SMART" id="SM00304">
    <property type="entry name" value="HAMP"/>
    <property type="match status" value="1"/>
</dbReference>
<dbReference type="Gene3D" id="3.30.450.20">
    <property type="entry name" value="PAS domain"/>
    <property type="match status" value="2"/>
</dbReference>
<feature type="domain" description="Methyl-accepting transducer" evidence="11">
    <location>
        <begin position="513"/>
        <end position="742"/>
    </location>
</feature>
<reference evidence="14" key="1">
    <citation type="submission" date="2017-09" db="EMBL/GenBank/DDBJ databases">
        <title>Arcobacter canalis sp. nov., a new species isolated from a water canal contaminated with urban sewage.</title>
        <authorList>
            <person name="Perez-Cataluna A."/>
            <person name="Salas-Masso N."/>
            <person name="Figueras M.J."/>
        </authorList>
    </citation>
    <scope>NUCLEOTIDE SEQUENCE [LARGE SCALE GENOMIC DNA]</scope>
    <source>
        <strain evidence="14">CECT 7727</strain>
    </source>
</reference>
<gene>
    <name evidence="13" type="ORF">CPH92_00685</name>
</gene>
<keyword evidence="5 10" id="KW-1133">Transmembrane helix</keyword>
<keyword evidence="4 10" id="KW-0812">Transmembrane</keyword>
<evidence type="ECO:0000256" key="5">
    <source>
        <dbReference type="ARBA" id="ARBA00022989"/>
    </source>
</evidence>
<evidence type="ECO:0000256" key="8">
    <source>
        <dbReference type="PROSITE-ProRule" id="PRU00284"/>
    </source>
</evidence>
<comment type="caution">
    <text evidence="13">The sequence shown here is derived from an EMBL/GenBank/DDBJ whole genome shotgun (WGS) entry which is preliminary data.</text>
</comment>
<keyword evidence="14" id="KW-1185">Reference proteome</keyword>
<sequence>MIILQMEHIMLKKMSFSKKLLFSVLSVVFLSYLLTTLVITTKSFDSAENISEELLINQANVDLQKVKQVPEKAVVAAYSLAASIEAVIQTGVYSEDSIAKMVYNTLEKNPYAIGAWIGPEPGKIFSLDFTRISEKKYYNTDGKYCPFFTKSNNGHIKVTPGTVGPKEKKPWIFGPYKSGKEYITEPYMYNVDGQTLLMTTISVPIYNNKEFIGAVGIDISLEKIAEDISKIKLYDTGYAILLSEKGNILGHPNKEFLMKNIKKISSNKQEKSLPEKISNNESYTFDKKNDANLISHFYLEPFEISNTGVNWALLINAPKNEYLQEATNIRMISIFGSILGFLVVSLIIIYNTRILNKNLNTITLGLSNFFNYLNKQTSNVKRIDLKTQDEFGKMAKDINNNIDKIETSLIKDQKAVEDVIKVVSNINDGDLTKRIDATASTPELIKLTQNFNDMLNTLEKKVGKNINTILEVLNKFSEYDFTKAIPNANAQIEQSINNLGKEVSNLLQQSLEVGLTLGNASDELNNNVNFLNKASNETATSLEETAASLEEITSAIVHNNENVSKMSIAANKLVVSAKEGQDNAKNTTDSMDEITAQVSLINESISVIDQIAFQTNILSLNAAVEAATAGEAGKGFAVVAQEVRNLANRSADAANEIKTIVENATTKANHGKDISTQMIKGYEELLVNINDATNRIKEITNASKEQESGITQINDAITHLDKQTQENANIASQTQNIASQTHIIARQIIKDTNSKEFIGKTEVKAQKIKSNTIQNTQDIEKLHKKHDKKIEKSNEWESF</sequence>
<evidence type="ECO:0000256" key="2">
    <source>
        <dbReference type="ARBA" id="ARBA00022475"/>
    </source>
</evidence>
<dbReference type="EMBL" id="NXAO01000002">
    <property type="protein sequence ID" value="PHO16683.1"/>
    <property type="molecule type" value="Genomic_DNA"/>
</dbReference>
<dbReference type="InterPro" id="IPR033479">
    <property type="entry name" value="dCache_1"/>
</dbReference>
<dbReference type="InterPro" id="IPR051310">
    <property type="entry name" value="MCP_chemotaxis"/>
</dbReference>
<dbReference type="Gene3D" id="1.10.287.950">
    <property type="entry name" value="Methyl-accepting chemotaxis protein"/>
    <property type="match status" value="1"/>
</dbReference>
<evidence type="ECO:0000256" key="3">
    <source>
        <dbReference type="ARBA" id="ARBA00022481"/>
    </source>
</evidence>
<dbReference type="Gene3D" id="1.20.120.1530">
    <property type="match status" value="1"/>
</dbReference>
<dbReference type="InterPro" id="IPR003660">
    <property type="entry name" value="HAMP_dom"/>
</dbReference>
<proteinExistence type="inferred from homology"/>
<feature type="coiled-coil region" evidence="9">
    <location>
        <begin position="489"/>
        <end position="552"/>
    </location>
</feature>
<dbReference type="CDD" id="cd12913">
    <property type="entry name" value="PDC1_MCP_like"/>
    <property type="match status" value="1"/>
</dbReference>
<keyword evidence="2" id="KW-1003">Cell membrane</keyword>
<keyword evidence="3" id="KW-0488">Methylation</keyword>
<dbReference type="SUPFAM" id="SSF103190">
    <property type="entry name" value="Sensory domain-like"/>
    <property type="match status" value="1"/>
</dbReference>
<dbReference type="CDD" id="cd11386">
    <property type="entry name" value="MCP_signal"/>
    <property type="match status" value="1"/>
</dbReference>
<evidence type="ECO:0000256" key="4">
    <source>
        <dbReference type="ARBA" id="ARBA00022692"/>
    </source>
</evidence>
<protein>
    <submittedName>
        <fullName evidence="13">Chemotaxis protein</fullName>
    </submittedName>
</protein>
<comment type="similarity">
    <text evidence="7">Belongs to the methyl-accepting chemotaxis (MCP) protein family.</text>
</comment>
<dbReference type="Pfam" id="PF00015">
    <property type="entry name" value="MCPsignal"/>
    <property type="match status" value="1"/>
</dbReference>
<dbReference type="Pfam" id="PF02743">
    <property type="entry name" value="dCache_1"/>
    <property type="match status" value="1"/>
</dbReference>
<evidence type="ECO:0000259" key="12">
    <source>
        <dbReference type="PROSITE" id="PS50885"/>
    </source>
</evidence>
<accession>A0ABX4M1A5</accession>
<evidence type="ECO:0000256" key="7">
    <source>
        <dbReference type="ARBA" id="ARBA00029447"/>
    </source>
</evidence>
<dbReference type="InterPro" id="IPR029151">
    <property type="entry name" value="Sensor-like_sf"/>
</dbReference>
<evidence type="ECO:0000313" key="14">
    <source>
        <dbReference type="Proteomes" id="UP000224740"/>
    </source>
</evidence>
<keyword evidence="8" id="KW-0807">Transducer</keyword>
<evidence type="ECO:0000256" key="6">
    <source>
        <dbReference type="ARBA" id="ARBA00023136"/>
    </source>
</evidence>
<dbReference type="PANTHER" id="PTHR43531">
    <property type="entry name" value="PROTEIN ICFG"/>
    <property type="match status" value="1"/>
</dbReference>
<dbReference type="InterPro" id="IPR004089">
    <property type="entry name" value="MCPsignal_dom"/>
</dbReference>
<comment type="subcellular location">
    <subcellularLocation>
        <location evidence="1">Cell membrane</location>
        <topology evidence="1">Multi-pass membrane protein</topology>
    </subcellularLocation>
</comment>
<evidence type="ECO:0000256" key="9">
    <source>
        <dbReference type="SAM" id="Coils"/>
    </source>
</evidence>
<dbReference type="Pfam" id="PF00672">
    <property type="entry name" value="HAMP"/>
    <property type="match status" value="1"/>
</dbReference>
<evidence type="ECO:0000313" key="13">
    <source>
        <dbReference type="EMBL" id="PHO16683.1"/>
    </source>
</evidence>
<dbReference type="Proteomes" id="UP000224740">
    <property type="component" value="Unassembled WGS sequence"/>
</dbReference>
<dbReference type="PROSITE" id="PS50885">
    <property type="entry name" value="HAMP"/>
    <property type="match status" value="1"/>
</dbReference>
<organism evidence="13 14">
    <name type="scientific">Malaciobacter marinus</name>
    <dbReference type="NCBI Taxonomy" id="505249"/>
    <lineage>
        <taxon>Bacteria</taxon>
        <taxon>Pseudomonadati</taxon>
        <taxon>Campylobacterota</taxon>
        <taxon>Epsilonproteobacteria</taxon>
        <taxon>Campylobacterales</taxon>
        <taxon>Arcobacteraceae</taxon>
        <taxon>Malaciobacter</taxon>
    </lineage>
</organism>
<dbReference type="PANTHER" id="PTHR43531:SF14">
    <property type="entry name" value="METHYL-ACCEPTING CHEMOTAXIS PROTEIN I-RELATED"/>
    <property type="match status" value="1"/>
</dbReference>
<name>A0ABX4M1A5_9BACT</name>
<evidence type="ECO:0000259" key="11">
    <source>
        <dbReference type="PROSITE" id="PS50111"/>
    </source>
</evidence>
<dbReference type="SMART" id="SM00283">
    <property type="entry name" value="MA"/>
    <property type="match status" value="1"/>
</dbReference>
<keyword evidence="9" id="KW-0175">Coiled coil</keyword>
<evidence type="ECO:0000256" key="10">
    <source>
        <dbReference type="SAM" id="Phobius"/>
    </source>
</evidence>
<dbReference type="CDD" id="cd12912">
    <property type="entry name" value="PDC2_MCP_like"/>
    <property type="match status" value="1"/>
</dbReference>
<evidence type="ECO:0000256" key="1">
    <source>
        <dbReference type="ARBA" id="ARBA00004651"/>
    </source>
</evidence>
<dbReference type="InterPro" id="IPR004090">
    <property type="entry name" value="Chemotax_Me-accpt_rcpt"/>
</dbReference>
<feature type="domain" description="HAMP" evidence="12">
    <location>
        <begin position="413"/>
        <end position="463"/>
    </location>
</feature>
<dbReference type="PRINTS" id="PR00260">
    <property type="entry name" value="CHEMTRNSDUCR"/>
</dbReference>
<feature type="transmembrane region" description="Helical" evidence="10">
    <location>
        <begin position="329"/>
        <end position="350"/>
    </location>
</feature>
<keyword evidence="6 10" id="KW-0472">Membrane</keyword>